<dbReference type="EMBL" id="MU827343">
    <property type="protein sequence ID" value="KAJ7352926.1"/>
    <property type="molecule type" value="Genomic_DNA"/>
</dbReference>
<protein>
    <submittedName>
        <fullName evidence="2">Uncharacterized protein</fullName>
    </submittedName>
</protein>
<comment type="caution">
    <text evidence="2">The sequence shown here is derived from an EMBL/GenBank/DDBJ whole genome shotgun (WGS) entry which is preliminary data.</text>
</comment>
<evidence type="ECO:0000313" key="3">
    <source>
        <dbReference type="Proteomes" id="UP001163046"/>
    </source>
</evidence>
<sequence>MHKRNVNRNTDSLRIARATQVRLDEISDKIEREKHRSIKSNHHEKIKIWNELKSIHRVFDHEPLYGAIRENRERLERNPIAASKVDTVQNVGNRTSNNTAVKELEAGEFVKQPRLLRRAETQNETLAPRRRHTEPKIQPFVGRQVVLSHSKSRAHVQNPALLRPRSQSWSQSRRSEPQTIAKLNRRHRRASENTSPNFVLPPRSLTSLNQCRRFRSMSMDEEELSANSRLVMPEQADSIDEKKDVLMFSTQTNPHIVKKNNKQKPAFNRRLSTCVGSRRQLSSSLSWPLGELPMRSPDTIRRKSSLTPDLLRAKNTEAPQSRSQMSAKDRPAMKAERSKRSKASGCNMRARSSESDEEDKFGTFDENPISVKIRHTRLNKAKAFSRSSKLLRPLGTGCFSESFQAVSQWEK</sequence>
<evidence type="ECO:0000256" key="1">
    <source>
        <dbReference type="SAM" id="MobiDB-lite"/>
    </source>
</evidence>
<organism evidence="2 3">
    <name type="scientific">Desmophyllum pertusum</name>
    <dbReference type="NCBI Taxonomy" id="174260"/>
    <lineage>
        <taxon>Eukaryota</taxon>
        <taxon>Metazoa</taxon>
        <taxon>Cnidaria</taxon>
        <taxon>Anthozoa</taxon>
        <taxon>Hexacorallia</taxon>
        <taxon>Scleractinia</taxon>
        <taxon>Caryophylliina</taxon>
        <taxon>Caryophylliidae</taxon>
        <taxon>Desmophyllum</taxon>
    </lineage>
</organism>
<dbReference type="OrthoDB" id="5990613at2759"/>
<dbReference type="AlphaFoldDB" id="A0A9W9YJ13"/>
<feature type="compositionally biased region" description="Low complexity" evidence="1">
    <location>
        <begin position="163"/>
        <end position="172"/>
    </location>
</feature>
<reference evidence="2" key="1">
    <citation type="submission" date="2023-01" db="EMBL/GenBank/DDBJ databases">
        <title>Genome assembly of the deep-sea coral Lophelia pertusa.</title>
        <authorList>
            <person name="Herrera S."/>
            <person name="Cordes E."/>
        </authorList>
    </citation>
    <scope>NUCLEOTIDE SEQUENCE</scope>
    <source>
        <strain evidence="2">USNM1676648</strain>
        <tissue evidence="2">Polyp</tissue>
    </source>
</reference>
<dbReference type="Proteomes" id="UP001163046">
    <property type="component" value="Unassembled WGS sequence"/>
</dbReference>
<feature type="compositionally biased region" description="Polar residues" evidence="1">
    <location>
        <begin position="317"/>
        <end position="326"/>
    </location>
</feature>
<feature type="region of interest" description="Disordered" evidence="1">
    <location>
        <begin position="295"/>
        <end position="366"/>
    </location>
</feature>
<accession>A0A9W9YJ13</accession>
<gene>
    <name evidence="2" type="ORF">OS493_032865</name>
</gene>
<feature type="compositionally biased region" description="Basic and acidic residues" evidence="1">
    <location>
        <begin position="327"/>
        <end position="338"/>
    </location>
</feature>
<keyword evidence="3" id="KW-1185">Reference proteome</keyword>
<name>A0A9W9YJ13_9CNID</name>
<feature type="region of interest" description="Disordered" evidence="1">
    <location>
        <begin position="149"/>
        <end position="198"/>
    </location>
</feature>
<proteinExistence type="predicted"/>
<evidence type="ECO:0000313" key="2">
    <source>
        <dbReference type="EMBL" id="KAJ7352926.1"/>
    </source>
</evidence>